<dbReference type="RefSeq" id="WP_068669872.1">
    <property type="nucleotide sequence ID" value="NZ_LWLG01000004.1"/>
</dbReference>
<protein>
    <submittedName>
        <fullName evidence="2">Uncharacterized protein</fullName>
    </submittedName>
</protein>
<keyword evidence="1" id="KW-0175">Coiled coil</keyword>
<evidence type="ECO:0000313" key="3">
    <source>
        <dbReference type="Proteomes" id="UP000078390"/>
    </source>
</evidence>
<reference evidence="2 3" key="1">
    <citation type="submission" date="2016-04" db="EMBL/GenBank/DDBJ databases">
        <title>Genome analysis of Thermosulfurimonas dismutans, the first thermophilic sulfur-disproportionating bacterium of the phylum Thermodesulfobacteria.</title>
        <authorList>
            <person name="Mardanov A.V."/>
            <person name="Beletsky A.V."/>
            <person name="Kadnikov V.V."/>
            <person name="Slobodkin A.I."/>
            <person name="Ravin N.V."/>
        </authorList>
    </citation>
    <scope>NUCLEOTIDE SEQUENCE [LARGE SCALE GENOMIC DNA]</scope>
    <source>
        <strain evidence="2 3">S95</strain>
    </source>
</reference>
<sequence>MDPKLLESLKKKVQKELVNREREVLEYWLSELEKVYVRKHQSLAELRSELRLLLDRMKRRLEVIQTKGI</sequence>
<evidence type="ECO:0000256" key="1">
    <source>
        <dbReference type="SAM" id="Coils"/>
    </source>
</evidence>
<keyword evidence="3" id="KW-1185">Reference proteome</keyword>
<dbReference type="STRING" id="999894.TDIS_0974"/>
<feature type="coiled-coil region" evidence="1">
    <location>
        <begin position="29"/>
        <end position="67"/>
    </location>
</feature>
<gene>
    <name evidence="2" type="ORF">TDIS_0974</name>
</gene>
<proteinExistence type="predicted"/>
<evidence type="ECO:0000313" key="2">
    <source>
        <dbReference type="EMBL" id="OAQ21048.1"/>
    </source>
</evidence>
<name>A0A179D614_9BACT</name>
<dbReference type="AlphaFoldDB" id="A0A179D614"/>
<accession>A0A179D614</accession>
<dbReference type="EMBL" id="LWLG01000004">
    <property type="protein sequence ID" value="OAQ21048.1"/>
    <property type="molecule type" value="Genomic_DNA"/>
</dbReference>
<organism evidence="2 3">
    <name type="scientific">Thermosulfurimonas dismutans</name>
    <dbReference type="NCBI Taxonomy" id="999894"/>
    <lineage>
        <taxon>Bacteria</taxon>
        <taxon>Pseudomonadati</taxon>
        <taxon>Thermodesulfobacteriota</taxon>
        <taxon>Thermodesulfobacteria</taxon>
        <taxon>Thermodesulfobacteriales</taxon>
        <taxon>Thermodesulfobacteriaceae</taxon>
        <taxon>Thermosulfurimonas</taxon>
    </lineage>
</organism>
<dbReference type="Proteomes" id="UP000078390">
    <property type="component" value="Unassembled WGS sequence"/>
</dbReference>
<dbReference type="OrthoDB" id="9799956at2"/>
<comment type="caution">
    <text evidence="2">The sequence shown here is derived from an EMBL/GenBank/DDBJ whole genome shotgun (WGS) entry which is preliminary data.</text>
</comment>